<accession>A0A2J6QK77</accession>
<organism evidence="2 3">
    <name type="scientific">Hyaloscypha hepaticicola</name>
    <dbReference type="NCBI Taxonomy" id="2082293"/>
    <lineage>
        <taxon>Eukaryota</taxon>
        <taxon>Fungi</taxon>
        <taxon>Dikarya</taxon>
        <taxon>Ascomycota</taxon>
        <taxon>Pezizomycotina</taxon>
        <taxon>Leotiomycetes</taxon>
        <taxon>Helotiales</taxon>
        <taxon>Hyaloscyphaceae</taxon>
        <taxon>Hyaloscypha</taxon>
    </lineage>
</organism>
<feature type="region of interest" description="Disordered" evidence="1">
    <location>
        <begin position="162"/>
        <end position="181"/>
    </location>
</feature>
<protein>
    <submittedName>
        <fullName evidence="2">Uncharacterized protein</fullName>
    </submittedName>
</protein>
<feature type="region of interest" description="Disordered" evidence="1">
    <location>
        <begin position="235"/>
        <end position="259"/>
    </location>
</feature>
<dbReference type="AlphaFoldDB" id="A0A2J6QK77"/>
<keyword evidence="3" id="KW-1185">Reference proteome</keyword>
<name>A0A2J6QK77_9HELO</name>
<proteinExistence type="predicted"/>
<gene>
    <name evidence="2" type="ORF">NA56DRAFT_293889</name>
</gene>
<evidence type="ECO:0000313" key="3">
    <source>
        <dbReference type="Proteomes" id="UP000235672"/>
    </source>
</evidence>
<feature type="compositionally biased region" description="Polar residues" evidence="1">
    <location>
        <begin position="235"/>
        <end position="252"/>
    </location>
</feature>
<evidence type="ECO:0000313" key="2">
    <source>
        <dbReference type="EMBL" id="PMD26659.1"/>
    </source>
</evidence>
<sequence>MWSLLHQSAFQCCPSQQLGYHLFSSISTKENPTRRKSRAIIYFSLNLSFSVPHSCEIIASGVDISQAMDENTLRRSPRRRSPAKQVDFDTAMDGVVPRSKSPSRKSLERTSRSRSPIRKSPKKATSDISRLGLFGAYQLESDKAFISNNSSGAISTDVLTAGEEPLDETDTKSTLSSPPRPANWMQLTETFPQSNVQRDGLGLFGQPSSPISHWQPSTSLNQLQPTSQEIGFFRQSINPRSSPLSFNASPFQPRSPFGH</sequence>
<reference evidence="2 3" key="1">
    <citation type="submission" date="2016-05" db="EMBL/GenBank/DDBJ databases">
        <title>A degradative enzymes factory behind the ericoid mycorrhizal symbiosis.</title>
        <authorList>
            <consortium name="DOE Joint Genome Institute"/>
            <person name="Martino E."/>
            <person name="Morin E."/>
            <person name="Grelet G."/>
            <person name="Kuo A."/>
            <person name="Kohler A."/>
            <person name="Daghino S."/>
            <person name="Barry K."/>
            <person name="Choi C."/>
            <person name="Cichocki N."/>
            <person name="Clum A."/>
            <person name="Copeland A."/>
            <person name="Hainaut M."/>
            <person name="Haridas S."/>
            <person name="Labutti K."/>
            <person name="Lindquist E."/>
            <person name="Lipzen A."/>
            <person name="Khouja H.-R."/>
            <person name="Murat C."/>
            <person name="Ohm R."/>
            <person name="Olson A."/>
            <person name="Spatafora J."/>
            <person name="Veneault-Fourrey C."/>
            <person name="Henrissat B."/>
            <person name="Grigoriev I."/>
            <person name="Martin F."/>
            <person name="Perotto S."/>
        </authorList>
    </citation>
    <scope>NUCLEOTIDE SEQUENCE [LARGE SCALE GENOMIC DNA]</scope>
    <source>
        <strain evidence="2 3">UAMH 7357</strain>
    </source>
</reference>
<feature type="region of interest" description="Disordered" evidence="1">
    <location>
        <begin position="70"/>
        <end position="125"/>
    </location>
</feature>
<dbReference type="Proteomes" id="UP000235672">
    <property type="component" value="Unassembled WGS sequence"/>
</dbReference>
<dbReference type="EMBL" id="KZ613467">
    <property type="protein sequence ID" value="PMD26659.1"/>
    <property type="molecule type" value="Genomic_DNA"/>
</dbReference>
<evidence type="ECO:0000256" key="1">
    <source>
        <dbReference type="SAM" id="MobiDB-lite"/>
    </source>
</evidence>